<proteinExistence type="predicted"/>
<feature type="transmembrane region" description="Helical" evidence="2">
    <location>
        <begin position="12"/>
        <end position="33"/>
    </location>
</feature>
<evidence type="ECO:0000256" key="2">
    <source>
        <dbReference type="SAM" id="Phobius"/>
    </source>
</evidence>
<dbReference type="PANTHER" id="PTHR35813">
    <property type="entry name" value="INNER MEMBRANE PROTEIN YBAN"/>
    <property type="match status" value="1"/>
</dbReference>
<dbReference type="InterPro" id="IPR007401">
    <property type="entry name" value="DUF454"/>
</dbReference>
<name>A0ABV7L929_9PROT</name>
<organism evidence="3 4">
    <name type="scientific">Marinibaculum pumilum</name>
    <dbReference type="NCBI Taxonomy" id="1766165"/>
    <lineage>
        <taxon>Bacteria</taxon>
        <taxon>Pseudomonadati</taxon>
        <taxon>Pseudomonadota</taxon>
        <taxon>Alphaproteobacteria</taxon>
        <taxon>Rhodospirillales</taxon>
        <taxon>Rhodospirillaceae</taxon>
        <taxon>Marinibaculum</taxon>
    </lineage>
</organism>
<dbReference type="Proteomes" id="UP001595528">
    <property type="component" value="Unassembled WGS sequence"/>
</dbReference>
<feature type="region of interest" description="Disordered" evidence="1">
    <location>
        <begin position="126"/>
        <end position="150"/>
    </location>
</feature>
<comment type="caution">
    <text evidence="3">The sequence shown here is derived from an EMBL/GenBank/DDBJ whole genome shotgun (WGS) entry which is preliminary data.</text>
</comment>
<dbReference type="RefSeq" id="WP_379906433.1">
    <property type="nucleotide sequence ID" value="NZ_JBHRTR010000054.1"/>
</dbReference>
<keyword evidence="4" id="KW-1185">Reference proteome</keyword>
<dbReference type="PANTHER" id="PTHR35813:SF1">
    <property type="entry name" value="INNER MEMBRANE PROTEIN YBAN"/>
    <property type="match status" value="1"/>
</dbReference>
<feature type="compositionally biased region" description="Pro residues" evidence="1">
    <location>
        <begin position="126"/>
        <end position="139"/>
    </location>
</feature>
<dbReference type="Pfam" id="PF04304">
    <property type="entry name" value="DUF454"/>
    <property type="match status" value="1"/>
</dbReference>
<evidence type="ECO:0000256" key="1">
    <source>
        <dbReference type="SAM" id="MobiDB-lite"/>
    </source>
</evidence>
<evidence type="ECO:0000313" key="4">
    <source>
        <dbReference type="Proteomes" id="UP001595528"/>
    </source>
</evidence>
<protein>
    <submittedName>
        <fullName evidence="3">YbaN family protein</fullName>
    </submittedName>
</protein>
<reference evidence="4" key="1">
    <citation type="journal article" date="2019" name="Int. J. Syst. Evol. Microbiol.">
        <title>The Global Catalogue of Microorganisms (GCM) 10K type strain sequencing project: providing services to taxonomists for standard genome sequencing and annotation.</title>
        <authorList>
            <consortium name="The Broad Institute Genomics Platform"/>
            <consortium name="The Broad Institute Genome Sequencing Center for Infectious Disease"/>
            <person name="Wu L."/>
            <person name="Ma J."/>
        </authorList>
    </citation>
    <scope>NUCLEOTIDE SEQUENCE [LARGE SCALE GENOMIC DNA]</scope>
    <source>
        <strain evidence="4">KCTC 42964</strain>
    </source>
</reference>
<accession>A0ABV7L929</accession>
<sequence length="150" mass="15811">MRFGLRGRAAATAWKIGGFLFLALGIIGIPLPLLPTTPFLLLALFCFARGSRQLHDWLLAHPRFGPPIRDWQRHGAISRRAKVLAASMMAATLVVSLLLAVPAYAIALQAVALAGAAAFVLSRPSPPEIPAPGTPPPAGPGRNGHDRDAS</sequence>
<keyword evidence="2" id="KW-0812">Transmembrane</keyword>
<evidence type="ECO:0000313" key="3">
    <source>
        <dbReference type="EMBL" id="MFC3230964.1"/>
    </source>
</evidence>
<keyword evidence="2" id="KW-1133">Transmembrane helix</keyword>
<feature type="transmembrane region" description="Helical" evidence="2">
    <location>
        <begin position="81"/>
        <end position="98"/>
    </location>
</feature>
<keyword evidence="2" id="KW-0472">Membrane</keyword>
<gene>
    <name evidence="3" type="ORF">ACFOGJ_27205</name>
</gene>
<dbReference type="EMBL" id="JBHRTR010000054">
    <property type="protein sequence ID" value="MFC3230964.1"/>
    <property type="molecule type" value="Genomic_DNA"/>
</dbReference>